<dbReference type="CDD" id="cd01412">
    <property type="entry name" value="SIRT5_Af1_CobB"/>
    <property type="match status" value="1"/>
</dbReference>
<evidence type="ECO:0000256" key="4">
    <source>
        <dbReference type="PROSITE-ProRule" id="PRU00236"/>
    </source>
</evidence>
<dbReference type="STRING" id="683125.SAMN05660206_102411"/>
<dbReference type="SUPFAM" id="SSF52467">
    <property type="entry name" value="DHS-like NAD/FAD-binding domain"/>
    <property type="match status" value="1"/>
</dbReference>
<accession>A0A1I6QLX7</accession>
<dbReference type="InterPro" id="IPR029035">
    <property type="entry name" value="DHS-like_NAD/FAD-binding_dom"/>
</dbReference>
<evidence type="ECO:0000256" key="3">
    <source>
        <dbReference type="ARBA" id="ARBA00023027"/>
    </source>
</evidence>
<dbReference type="InterPro" id="IPR003000">
    <property type="entry name" value="Sirtuin"/>
</dbReference>
<evidence type="ECO:0000256" key="2">
    <source>
        <dbReference type="ARBA" id="ARBA00022679"/>
    </source>
</evidence>
<evidence type="ECO:0000313" key="7">
    <source>
        <dbReference type="Proteomes" id="UP000198785"/>
    </source>
</evidence>
<dbReference type="InterPro" id="IPR026591">
    <property type="entry name" value="Sirtuin_cat_small_dom_sf"/>
</dbReference>
<dbReference type="EC" id="2.3.1.286" evidence="1"/>
<dbReference type="EMBL" id="FOZZ01000002">
    <property type="protein sequence ID" value="SFS53406.1"/>
    <property type="molecule type" value="Genomic_DNA"/>
</dbReference>
<sequence>MKKLIIFTGAGISAESGLKTFRGTDGLWEGYRVEEVATPEGWKANPKQVLEFYNIRRKQCIAAQPNAAHLTLADLERQYDVQIITQNIDDLHERAGSSNVLHLHGEIRKAQSSLNPKFVYRMSEENIEIGDVCEWGSQLRPHVVWFGEAVPNLERATQITAEADIFVVIGTSLQVYPAANLLHEVNNTCTVYLIDPNADQMDVPAKVNRINATATEGIQILGSFLTK</sequence>
<comment type="caution">
    <text evidence="4">Lacks conserved residue(s) required for the propagation of feature annotation.</text>
</comment>
<dbReference type="RefSeq" id="WP_093363934.1">
    <property type="nucleotide sequence ID" value="NZ_FOZZ01000002.1"/>
</dbReference>
<dbReference type="GO" id="GO:0036055">
    <property type="term" value="F:protein-succinyllysine desuccinylase activity"/>
    <property type="evidence" value="ECO:0007669"/>
    <property type="project" value="InterPro"/>
</dbReference>
<dbReference type="Pfam" id="PF02146">
    <property type="entry name" value="SIR2"/>
    <property type="match status" value="1"/>
</dbReference>
<dbReference type="Gene3D" id="3.40.50.1220">
    <property type="entry name" value="TPP-binding domain"/>
    <property type="match status" value="1"/>
</dbReference>
<keyword evidence="3" id="KW-0520">NAD</keyword>
<evidence type="ECO:0000256" key="1">
    <source>
        <dbReference type="ARBA" id="ARBA00012928"/>
    </source>
</evidence>
<organism evidence="6 7">
    <name type="scientific">Sphingobacterium wenxiniae</name>
    <dbReference type="NCBI Taxonomy" id="683125"/>
    <lineage>
        <taxon>Bacteria</taxon>
        <taxon>Pseudomonadati</taxon>
        <taxon>Bacteroidota</taxon>
        <taxon>Sphingobacteriia</taxon>
        <taxon>Sphingobacteriales</taxon>
        <taxon>Sphingobacteriaceae</taxon>
        <taxon>Sphingobacterium</taxon>
    </lineage>
</organism>
<evidence type="ECO:0000259" key="5">
    <source>
        <dbReference type="PROSITE" id="PS50305"/>
    </source>
</evidence>
<proteinExistence type="predicted"/>
<name>A0A1I6QLX7_9SPHI</name>
<dbReference type="Proteomes" id="UP000198785">
    <property type="component" value="Unassembled WGS sequence"/>
</dbReference>
<keyword evidence="7" id="KW-1185">Reference proteome</keyword>
<dbReference type="GO" id="GO:0017136">
    <property type="term" value="F:histone deacetylase activity, NAD-dependent"/>
    <property type="evidence" value="ECO:0007669"/>
    <property type="project" value="TreeGrafter"/>
</dbReference>
<gene>
    <name evidence="6" type="ORF">SAMN05660206_102411</name>
</gene>
<dbReference type="Gene3D" id="3.30.1600.10">
    <property type="entry name" value="SIR2/SIRT2 'Small Domain"/>
    <property type="match status" value="1"/>
</dbReference>
<dbReference type="GO" id="GO:0036054">
    <property type="term" value="F:protein-malonyllysine demalonylase activity"/>
    <property type="evidence" value="ECO:0007669"/>
    <property type="project" value="InterPro"/>
</dbReference>
<evidence type="ECO:0000313" key="6">
    <source>
        <dbReference type="EMBL" id="SFS53406.1"/>
    </source>
</evidence>
<dbReference type="InterPro" id="IPR050134">
    <property type="entry name" value="NAD-dep_sirtuin_deacylases"/>
</dbReference>
<dbReference type="PANTHER" id="PTHR11085">
    <property type="entry name" value="NAD-DEPENDENT PROTEIN DEACYLASE SIRTUIN-5, MITOCHONDRIAL-RELATED"/>
    <property type="match status" value="1"/>
</dbReference>
<dbReference type="AlphaFoldDB" id="A0A1I6QLX7"/>
<dbReference type="PANTHER" id="PTHR11085:SF4">
    <property type="entry name" value="NAD-DEPENDENT PROTEIN DEACYLASE"/>
    <property type="match status" value="1"/>
</dbReference>
<dbReference type="PROSITE" id="PS50305">
    <property type="entry name" value="SIRTUIN"/>
    <property type="match status" value="1"/>
</dbReference>
<protein>
    <recommendedName>
        <fullName evidence="1">protein acetyllysine N-acetyltransferase</fullName>
        <ecNumber evidence="1">2.3.1.286</ecNumber>
    </recommendedName>
</protein>
<dbReference type="InterPro" id="IPR026590">
    <property type="entry name" value="Ssirtuin_cat_dom"/>
</dbReference>
<feature type="domain" description="Deacetylase sirtuin-type" evidence="5">
    <location>
        <begin position="1"/>
        <end position="227"/>
    </location>
</feature>
<reference evidence="6 7" key="1">
    <citation type="submission" date="2016-10" db="EMBL/GenBank/DDBJ databases">
        <authorList>
            <person name="de Groot N.N."/>
        </authorList>
    </citation>
    <scope>NUCLEOTIDE SEQUENCE [LARGE SCALE GENOMIC DNA]</scope>
    <source>
        <strain evidence="6 7">DSM 22789</strain>
    </source>
</reference>
<dbReference type="GO" id="GO:0070403">
    <property type="term" value="F:NAD+ binding"/>
    <property type="evidence" value="ECO:0007669"/>
    <property type="project" value="InterPro"/>
</dbReference>
<dbReference type="InterPro" id="IPR027546">
    <property type="entry name" value="Sirtuin_class_III"/>
</dbReference>
<keyword evidence="2" id="KW-0808">Transferase</keyword>
<dbReference type="OrthoDB" id="9800582at2"/>